<comment type="function">
    <text evidence="6">Catalyzes the methylation of C-1 in precorrin-5 and the subsequent extrusion of acetic acid from the resulting intermediate to form cobalt-precorrin-6A.</text>
</comment>
<comment type="catalytic activity">
    <reaction evidence="6">
        <text>precorrin-5 + S-adenosyl-L-methionine + H2O = precorrin-6A + acetate + S-adenosyl-L-homocysteine + 2 H(+)</text>
        <dbReference type="Rhea" id="RHEA:18261"/>
        <dbReference type="ChEBI" id="CHEBI:15377"/>
        <dbReference type="ChEBI" id="CHEBI:15378"/>
        <dbReference type="ChEBI" id="CHEBI:30089"/>
        <dbReference type="ChEBI" id="CHEBI:57856"/>
        <dbReference type="ChEBI" id="CHEBI:59789"/>
        <dbReference type="ChEBI" id="CHEBI:77871"/>
        <dbReference type="ChEBI" id="CHEBI:77872"/>
        <dbReference type="EC" id="2.1.1.152"/>
    </reaction>
</comment>
<dbReference type="EMBL" id="BJZV01000005">
    <property type="protein sequence ID" value="GEP09480.1"/>
    <property type="molecule type" value="Genomic_DNA"/>
</dbReference>
<comment type="pathway">
    <text evidence="1">Cofactor biosynthesis; adenosylcobalamin biosynthesis.</text>
</comment>
<keyword evidence="5 6" id="KW-0949">S-adenosyl-L-methionine</keyword>
<dbReference type="Proteomes" id="UP000321750">
    <property type="component" value="Unassembled WGS sequence"/>
</dbReference>
<dbReference type="RefSeq" id="WP_147045788.1">
    <property type="nucleotide sequence ID" value="NZ_BJZV01000005.1"/>
</dbReference>
<dbReference type="GO" id="GO:0032259">
    <property type="term" value="P:methylation"/>
    <property type="evidence" value="ECO:0007669"/>
    <property type="project" value="UniProtKB-KW"/>
</dbReference>
<accession>A0A512JHP3</accession>
<sequence length="251" mass="27528">MRKLHIIGIGTGNPEHVTIQAVRALNAADTVFLIDKGDAKAELLRVRREICERYIEGAQPRFVGAVDPERDRAPGDYGVAVDDWHAARAELYERLIEQNLGEGESGAFLVWGDPSLYDSTLRIIARIRARGRFAFDCEVIPGITSVQALAAGHQIPLNGIGEPVTITTGRRLAADLSTEGATVVMLDGRVDFAGLDPDLVIHWGAYLGTADELLIQGRLGDVAELIRETRRAARARHGWIMDIYRLSRPAT</sequence>
<evidence type="ECO:0000256" key="1">
    <source>
        <dbReference type="ARBA" id="ARBA00004953"/>
    </source>
</evidence>
<dbReference type="InterPro" id="IPR035996">
    <property type="entry name" value="4pyrrol_Methylase_sf"/>
</dbReference>
<proteinExistence type="predicted"/>
<dbReference type="InterPro" id="IPR014777">
    <property type="entry name" value="4pyrrole_Mease_sub1"/>
</dbReference>
<evidence type="ECO:0000256" key="2">
    <source>
        <dbReference type="ARBA" id="ARBA00022573"/>
    </source>
</evidence>
<dbReference type="InterPro" id="IPR012797">
    <property type="entry name" value="CobF"/>
</dbReference>
<dbReference type="Gene3D" id="3.30.950.10">
    <property type="entry name" value="Methyltransferase, Cobalt-precorrin-4 Transmethylase, Domain 2"/>
    <property type="match status" value="1"/>
</dbReference>
<dbReference type="PANTHER" id="PTHR43467">
    <property type="entry name" value="COBALT-PRECORRIN-2 C(20)-METHYLTRANSFERASE"/>
    <property type="match status" value="1"/>
</dbReference>
<evidence type="ECO:0000313" key="9">
    <source>
        <dbReference type="Proteomes" id="UP000321750"/>
    </source>
</evidence>
<dbReference type="Gene3D" id="3.40.1010.10">
    <property type="entry name" value="Cobalt-precorrin-4 Transmethylase, Domain 1"/>
    <property type="match status" value="1"/>
</dbReference>
<comment type="caution">
    <text evidence="8">The sequence shown here is derived from an EMBL/GenBank/DDBJ whole genome shotgun (WGS) entry which is preliminary data.</text>
</comment>
<evidence type="ECO:0000313" key="8">
    <source>
        <dbReference type="EMBL" id="GEP09480.1"/>
    </source>
</evidence>
<dbReference type="CDD" id="cd11643">
    <property type="entry name" value="Precorrin-6A-synthase"/>
    <property type="match status" value="1"/>
</dbReference>
<dbReference type="Pfam" id="PF00590">
    <property type="entry name" value="TP_methylase"/>
    <property type="match status" value="1"/>
</dbReference>
<evidence type="ECO:0000256" key="5">
    <source>
        <dbReference type="ARBA" id="ARBA00022691"/>
    </source>
</evidence>
<dbReference type="OrthoDB" id="9787471at2"/>
<dbReference type="InterPro" id="IPR000878">
    <property type="entry name" value="4pyrrol_Mease"/>
</dbReference>
<dbReference type="PANTHER" id="PTHR43467:SF1">
    <property type="entry name" value="PRECORRIN-6A SYNTHASE [DEACETYLATING]"/>
    <property type="match status" value="1"/>
</dbReference>
<evidence type="ECO:0000256" key="4">
    <source>
        <dbReference type="ARBA" id="ARBA00022679"/>
    </source>
</evidence>
<reference evidence="8 9" key="1">
    <citation type="submission" date="2019-07" db="EMBL/GenBank/DDBJ databases">
        <title>Whole genome shotgun sequence of Methylobacterium gnaphalii NBRC 107716.</title>
        <authorList>
            <person name="Hosoyama A."/>
            <person name="Uohara A."/>
            <person name="Ohji S."/>
            <person name="Ichikawa N."/>
        </authorList>
    </citation>
    <scope>NUCLEOTIDE SEQUENCE [LARGE SCALE GENOMIC DNA]</scope>
    <source>
        <strain evidence="8 9">NBRC 107716</strain>
    </source>
</reference>
<feature type="domain" description="Tetrapyrrole methylase" evidence="7">
    <location>
        <begin position="3"/>
        <end position="222"/>
    </location>
</feature>
<keyword evidence="9" id="KW-1185">Reference proteome</keyword>
<keyword evidence="2" id="KW-0169">Cobalamin biosynthesis</keyword>
<dbReference type="PIRSF" id="PIRSF036525">
    <property type="entry name" value="CobF"/>
    <property type="match status" value="1"/>
</dbReference>
<dbReference type="SUPFAM" id="SSF53790">
    <property type="entry name" value="Tetrapyrrole methylase"/>
    <property type="match status" value="1"/>
</dbReference>
<protein>
    <recommendedName>
        <fullName evidence="6">Precorrin-6A synthase [deacetylating]</fullName>
        <ecNumber evidence="6">2.1.1.152</ecNumber>
    </recommendedName>
</protein>
<dbReference type="NCBIfam" id="TIGR02434">
    <property type="entry name" value="CobF"/>
    <property type="match status" value="1"/>
</dbReference>
<dbReference type="InterPro" id="IPR014776">
    <property type="entry name" value="4pyrrole_Mease_sub2"/>
</dbReference>
<keyword evidence="3 6" id="KW-0489">Methyltransferase</keyword>
<dbReference type="AlphaFoldDB" id="A0A512JHP3"/>
<dbReference type="GO" id="GO:0043819">
    <property type="term" value="F:precorrin-6A synthase (deacetylating) activity"/>
    <property type="evidence" value="ECO:0007669"/>
    <property type="project" value="UniProtKB-EC"/>
</dbReference>
<name>A0A512JHP3_9HYPH</name>
<dbReference type="EC" id="2.1.1.152" evidence="6"/>
<organism evidence="8 9">
    <name type="scientific">Methylobacterium gnaphalii</name>
    <dbReference type="NCBI Taxonomy" id="1010610"/>
    <lineage>
        <taxon>Bacteria</taxon>
        <taxon>Pseudomonadati</taxon>
        <taxon>Pseudomonadota</taxon>
        <taxon>Alphaproteobacteria</taxon>
        <taxon>Hyphomicrobiales</taxon>
        <taxon>Methylobacteriaceae</taxon>
        <taxon>Methylobacterium</taxon>
    </lineage>
</organism>
<evidence type="ECO:0000256" key="6">
    <source>
        <dbReference type="PIRNR" id="PIRNR036525"/>
    </source>
</evidence>
<dbReference type="GO" id="GO:0009236">
    <property type="term" value="P:cobalamin biosynthetic process"/>
    <property type="evidence" value="ECO:0007669"/>
    <property type="project" value="UniProtKB-KW"/>
</dbReference>
<keyword evidence="4 6" id="KW-0808">Transferase</keyword>
<evidence type="ECO:0000259" key="7">
    <source>
        <dbReference type="Pfam" id="PF00590"/>
    </source>
</evidence>
<evidence type="ECO:0000256" key="3">
    <source>
        <dbReference type="ARBA" id="ARBA00022603"/>
    </source>
</evidence>
<gene>
    <name evidence="8" type="primary">cobF</name>
    <name evidence="8" type="ORF">MGN01_13250</name>
</gene>